<organism evidence="6 7">
    <name type="scientific">Salinicola lusitanus</name>
    <dbReference type="NCBI Taxonomy" id="1949085"/>
    <lineage>
        <taxon>Bacteria</taxon>
        <taxon>Pseudomonadati</taxon>
        <taxon>Pseudomonadota</taxon>
        <taxon>Gammaproteobacteria</taxon>
        <taxon>Oceanospirillales</taxon>
        <taxon>Halomonadaceae</taxon>
        <taxon>Salinicola</taxon>
    </lineage>
</organism>
<dbReference type="InterPro" id="IPR050109">
    <property type="entry name" value="HTH-type_TetR-like_transc_reg"/>
</dbReference>
<dbReference type="Proteomes" id="UP001453229">
    <property type="component" value="Chromosome"/>
</dbReference>
<dbReference type="SUPFAM" id="SSF48498">
    <property type="entry name" value="Tetracyclin repressor-like, C-terminal domain"/>
    <property type="match status" value="1"/>
</dbReference>
<dbReference type="PANTHER" id="PTHR30055:SF234">
    <property type="entry name" value="HTH-TYPE TRANSCRIPTIONAL REGULATOR BETI"/>
    <property type="match status" value="1"/>
</dbReference>
<proteinExistence type="predicted"/>
<feature type="DNA-binding region" description="H-T-H motif" evidence="4">
    <location>
        <begin position="41"/>
        <end position="60"/>
    </location>
</feature>
<keyword evidence="7" id="KW-1185">Reference proteome</keyword>
<dbReference type="EMBL" id="CP151919">
    <property type="protein sequence ID" value="XAD53992.1"/>
    <property type="molecule type" value="Genomic_DNA"/>
</dbReference>
<reference evidence="6 7" key="1">
    <citation type="submission" date="2024-04" db="EMBL/GenBank/DDBJ databases">
        <title>Salinicola lusitanus LLJ914,a marine bacterium isolated from the Okinawa Trough.</title>
        <authorList>
            <person name="Li J."/>
        </authorList>
    </citation>
    <scope>NUCLEOTIDE SEQUENCE [LARGE SCALE GENOMIC DNA]</scope>
    <source>
        <strain evidence="6 7">LLJ914</strain>
    </source>
</reference>
<protein>
    <submittedName>
        <fullName evidence="6">TetR/AcrR family transcriptional regulator</fullName>
    </submittedName>
</protein>
<evidence type="ECO:0000313" key="6">
    <source>
        <dbReference type="EMBL" id="XAD53992.1"/>
    </source>
</evidence>
<evidence type="ECO:0000313" key="7">
    <source>
        <dbReference type="Proteomes" id="UP001453229"/>
    </source>
</evidence>
<dbReference type="InterPro" id="IPR036271">
    <property type="entry name" value="Tet_transcr_reg_TetR-rel_C_sf"/>
</dbReference>
<gene>
    <name evidence="6" type="ORF">AAGT95_19565</name>
</gene>
<dbReference type="PROSITE" id="PS50977">
    <property type="entry name" value="HTH_TETR_2"/>
    <property type="match status" value="1"/>
</dbReference>
<dbReference type="InterPro" id="IPR009057">
    <property type="entry name" value="Homeodomain-like_sf"/>
</dbReference>
<evidence type="ECO:0000256" key="3">
    <source>
        <dbReference type="ARBA" id="ARBA00023163"/>
    </source>
</evidence>
<accession>A0ABZ3CS24</accession>
<dbReference type="Gene3D" id="1.10.357.10">
    <property type="entry name" value="Tetracycline Repressor, domain 2"/>
    <property type="match status" value="1"/>
</dbReference>
<dbReference type="InterPro" id="IPR001647">
    <property type="entry name" value="HTH_TetR"/>
</dbReference>
<dbReference type="PRINTS" id="PR00455">
    <property type="entry name" value="HTHTETR"/>
</dbReference>
<feature type="domain" description="HTH tetR-type" evidence="5">
    <location>
        <begin position="18"/>
        <end position="78"/>
    </location>
</feature>
<keyword evidence="1" id="KW-0805">Transcription regulation</keyword>
<keyword evidence="2 4" id="KW-0238">DNA-binding</keyword>
<name>A0ABZ3CS24_9GAMM</name>
<evidence type="ECO:0000259" key="5">
    <source>
        <dbReference type="PROSITE" id="PS50977"/>
    </source>
</evidence>
<evidence type="ECO:0000256" key="4">
    <source>
        <dbReference type="PROSITE-ProRule" id="PRU00335"/>
    </source>
</evidence>
<evidence type="ECO:0000256" key="1">
    <source>
        <dbReference type="ARBA" id="ARBA00023015"/>
    </source>
</evidence>
<dbReference type="Pfam" id="PF00440">
    <property type="entry name" value="TetR_N"/>
    <property type="match status" value="1"/>
</dbReference>
<dbReference type="RefSeq" id="WP_110598333.1">
    <property type="nucleotide sequence ID" value="NZ_CP151919.1"/>
</dbReference>
<evidence type="ECO:0000256" key="2">
    <source>
        <dbReference type="ARBA" id="ARBA00023125"/>
    </source>
</evidence>
<sequence>MDEADVSPSSDRRARKKQMQRAEILRAAIALLRKESFEQTRMEDIAERADVSLKTVYNYFPTKNSVLLAILANDRKRLSQAYEAVADNPPDDLAEALAQLMYADIGDVTTPQEKSLWRDMLAAEFRANSEASEEIDQNREVFKTFTRRILRHFRTRNSLGENVDEGVAADIVYALLMYDFREYCARSNMTPDDFLQLARQRTRLLVAGWGT</sequence>
<dbReference type="PANTHER" id="PTHR30055">
    <property type="entry name" value="HTH-TYPE TRANSCRIPTIONAL REGULATOR RUTR"/>
    <property type="match status" value="1"/>
</dbReference>
<keyword evidence="3" id="KW-0804">Transcription</keyword>
<dbReference type="SUPFAM" id="SSF46689">
    <property type="entry name" value="Homeodomain-like"/>
    <property type="match status" value="1"/>
</dbReference>